<evidence type="ECO:0000313" key="8">
    <source>
        <dbReference type="EnsemblMetazoa" id="XP_038078044.1"/>
    </source>
</evidence>
<dbReference type="AlphaFoldDB" id="A0A914BPH7"/>
<evidence type="ECO:0000256" key="3">
    <source>
        <dbReference type="ARBA" id="ARBA00022692"/>
    </source>
</evidence>
<dbReference type="InterPro" id="IPR026749">
    <property type="entry name" value="Tmem135"/>
</dbReference>
<dbReference type="OMA" id="HPWTDKC"/>
<dbReference type="GeneID" id="119745620"/>
<dbReference type="GO" id="GO:0012505">
    <property type="term" value="C:endomembrane system"/>
    <property type="evidence" value="ECO:0007669"/>
    <property type="project" value="UniProtKB-SubCell"/>
</dbReference>
<evidence type="ECO:0000259" key="7">
    <source>
        <dbReference type="Pfam" id="PF15982"/>
    </source>
</evidence>
<keyword evidence="5 6" id="KW-0472">Membrane</keyword>
<accession>A0A914BPH7</accession>
<evidence type="ECO:0000256" key="6">
    <source>
        <dbReference type="SAM" id="Phobius"/>
    </source>
</evidence>
<feature type="transmembrane region" description="Helical" evidence="6">
    <location>
        <begin position="124"/>
        <end position="142"/>
    </location>
</feature>
<organism evidence="8 9">
    <name type="scientific">Patiria miniata</name>
    <name type="common">Bat star</name>
    <name type="synonym">Asterina miniata</name>
    <dbReference type="NCBI Taxonomy" id="46514"/>
    <lineage>
        <taxon>Eukaryota</taxon>
        <taxon>Metazoa</taxon>
        <taxon>Echinodermata</taxon>
        <taxon>Eleutherozoa</taxon>
        <taxon>Asterozoa</taxon>
        <taxon>Asteroidea</taxon>
        <taxon>Valvatacea</taxon>
        <taxon>Valvatida</taxon>
        <taxon>Asterinidae</taxon>
        <taxon>Patiria</taxon>
    </lineage>
</organism>
<evidence type="ECO:0000256" key="4">
    <source>
        <dbReference type="ARBA" id="ARBA00022989"/>
    </source>
</evidence>
<comment type="subcellular location">
    <subcellularLocation>
        <location evidence="1">Endomembrane system</location>
        <topology evidence="1">Multi-pass membrane protein</topology>
    </subcellularLocation>
</comment>
<dbReference type="PANTHER" id="PTHR12459">
    <property type="entry name" value="TRANSMEMBRANE PROTEIN 135-RELATED"/>
    <property type="match status" value="1"/>
</dbReference>
<dbReference type="EnsemblMetazoa" id="XM_038222116.1">
    <property type="protein sequence ID" value="XP_038078044.1"/>
    <property type="gene ID" value="LOC119745620"/>
</dbReference>
<dbReference type="EnsemblMetazoa" id="XM_038222115.1">
    <property type="protein sequence ID" value="XP_038078043.1"/>
    <property type="gene ID" value="LOC119745620"/>
</dbReference>
<dbReference type="OrthoDB" id="291792at2759"/>
<keyword evidence="3 6" id="KW-0812">Transmembrane</keyword>
<dbReference type="RefSeq" id="XP_038078044.1">
    <property type="nucleotide sequence ID" value="XM_038222116.1"/>
</dbReference>
<dbReference type="Pfam" id="PF15982">
    <property type="entry name" value="TMEM135_C_rich"/>
    <property type="match status" value="1"/>
</dbReference>
<sequence length="473" mass="53173">MVAPSKIWKVCSCYEMCHCWNPSCIGASWDIAKASYKFSFRTYVIFYTISTLIFHKGIPDVRKLIVDILRSTNFLASNAILFMSSICVFRRLLGRFFAWFVWGPACVASGIAISMEKKSRRAPLALYMVTLAIELLINIVLSRGWVKPIKYGEVMLFSVSSALGLFLFRYGNVLKNDSLSALKMLVGAQELPVELQPDEVRLPIASQENGTQHEGIQRTQRPTFMSALQETLKTKCLQFVDRLKSLQKHRLCQHQSSCIYYVLQACIRKFAVGYAVQAALNLLRALPKIATRPGLLLQAFVRQDNFGLALFLSLFVAIFRSLSCLLRWLRNKDSPLHALIAGGAAGVSSIFYRSTAISLYFASKILENLIVKGQERGIVPVIPRAPSILFALSTATVLHAGAYEPHNIRPAYWSFLLNLTGQRYGDMNRMLIAHLGTDSTRIYPDWPVYPDLSKLKLVDKDGLCVQSLQPKKL</sequence>
<feature type="transmembrane region" description="Helical" evidence="6">
    <location>
        <begin position="335"/>
        <end position="362"/>
    </location>
</feature>
<feature type="transmembrane region" description="Helical" evidence="6">
    <location>
        <begin position="99"/>
        <end position="115"/>
    </location>
</feature>
<evidence type="ECO:0000256" key="2">
    <source>
        <dbReference type="ARBA" id="ARBA00008924"/>
    </source>
</evidence>
<dbReference type="InterPro" id="IPR031926">
    <property type="entry name" value="TMEM135_N"/>
</dbReference>
<name>A0A914BPH7_PATMI</name>
<keyword evidence="9" id="KW-1185">Reference proteome</keyword>
<evidence type="ECO:0000256" key="5">
    <source>
        <dbReference type="ARBA" id="ARBA00023136"/>
    </source>
</evidence>
<dbReference type="RefSeq" id="XP_038078043.1">
    <property type="nucleotide sequence ID" value="XM_038222115.1"/>
</dbReference>
<feature type="domain" description="Transmembrane protein 135 N-terminal" evidence="7">
    <location>
        <begin position="12"/>
        <end position="139"/>
    </location>
</feature>
<evidence type="ECO:0000313" key="9">
    <source>
        <dbReference type="Proteomes" id="UP000887568"/>
    </source>
</evidence>
<comment type="similarity">
    <text evidence="2">Belongs to the TMEM135 family.</text>
</comment>
<keyword evidence="4 6" id="KW-1133">Transmembrane helix</keyword>
<dbReference type="Proteomes" id="UP000887568">
    <property type="component" value="Unplaced"/>
</dbReference>
<proteinExistence type="inferred from homology"/>
<protein>
    <recommendedName>
        <fullName evidence="7">Transmembrane protein 135 N-terminal domain-containing protein</fullName>
    </recommendedName>
</protein>
<reference evidence="8" key="1">
    <citation type="submission" date="2022-11" db="UniProtKB">
        <authorList>
            <consortium name="EnsemblMetazoa"/>
        </authorList>
    </citation>
    <scope>IDENTIFICATION</scope>
</reference>
<feature type="transmembrane region" description="Helical" evidence="6">
    <location>
        <begin position="306"/>
        <end position="329"/>
    </location>
</feature>
<evidence type="ECO:0000256" key="1">
    <source>
        <dbReference type="ARBA" id="ARBA00004127"/>
    </source>
</evidence>
<dbReference type="PANTHER" id="PTHR12459:SF15">
    <property type="entry name" value="TRANSMEMBRANE PROTEIN 135"/>
    <property type="match status" value="1"/>
</dbReference>